<reference evidence="2" key="2">
    <citation type="journal article" date="2023" name="BMC Genomics">
        <title>Pest status, molecular evolution, and epigenetic factors derived from the genome assembly of Frankliniella fusca, a thysanopteran phytovirus vector.</title>
        <authorList>
            <person name="Catto M.A."/>
            <person name="Labadie P.E."/>
            <person name="Jacobson A.L."/>
            <person name="Kennedy G.G."/>
            <person name="Srinivasan R."/>
            <person name="Hunt B.G."/>
        </authorList>
    </citation>
    <scope>NUCLEOTIDE SEQUENCE</scope>
    <source>
        <strain evidence="2">PL_HMW_Pooled</strain>
    </source>
</reference>
<dbReference type="EMBL" id="JAHWGI010001088">
    <property type="protein sequence ID" value="KAK3922294.1"/>
    <property type="molecule type" value="Genomic_DNA"/>
</dbReference>
<evidence type="ECO:0000313" key="3">
    <source>
        <dbReference type="Proteomes" id="UP001219518"/>
    </source>
</evidence>
<dbReference type="Proteomes" id="UP001219518">
    <property type="component" value="Unassembled WGS sequence"/>
</dbReference>
<evidence type="ECO:0000313" key="2">
    <source>
        <dbReference type="EMBL" id="KAK3922294.1"/>
    </source>
</evidence>
<reference evidence="2" key="1">
    <citation type="submission" date="2021-07" db="EMBL/GenBank/DDBJ databases">
        <authorList>
            <person name="Catto M.A."/>
            <person name="Jacobson A."/>
            <person name="Kennedy G."/>
            <person name="Labadie P."/>
            <person name="Hunt B.G."/>
            <person name="Srinivasan R."/>
        </authorList>
    </citation>
    <scope>NUCLEOTIDE SEQUENCE</scope>
    <source>
        <strain evidence="2">PL_HMW_Pooled</strain>
        <tissue evidence="2">Head</tissue>
    </source>
</reference>
<keyword evidence="3" id="KW-1185">Reference proteome</keyword>
<dbReference type="GO" id="GO:0016874">
    <property type="term" value="F:ligase activity"/>
    <property type="evidence" value="ECO:0007669"/>
    <property type="project" value="UniProtKB-KW"/>
</dbReference>
<gene>
    <name evidence="2" type="ORF">KUF71_011763</name>
</gene>
<proteinExistence type="predicted"/>
<feature type="compositionally biased region" description="Low complexity" evidence="1">
    <location>
        <begin position="103"/>
        <end position="116"/>
    </location>
</feature>
<name>A0AAE1LKW8_9NEOP</name>
<keyword evidence="2" id="KW-0436">Ligase</keyword>
<comment type="caution">
    <text evidence="2">The sequence shown here is derived from an EMBL/GenBank/DDBJ whole genome shotgun (WGS) entry which is preliminary data.</text>
</comment>
<sequence>MPTITSSPGKARRAPSPRPTKPVTRLQLQIRQSCLDGLLGWFDYWKALVPSWTCLVNAHEDHLFIISVPVNSMKSTAAQRCCLTEEADHRLTEAKECRQPTGPAHHQPPLSPQQSPMLEKLVLEE</sequence>
<feature type="region of interest" description="Disordered" evidence="1">
    <location>
        <begin position="1"/>
        <end position="25"/>
    </location>
</feature>
<organism evidence="2 3">
    <name type="scientific">Frankliniella fusca</name>
    <dbReference type="NCBI Taxonomy" id="407009"/>
    <lineage>
        <taxon>Eukaryota</taxon>
        <taxon>Metazoa</taxon>
        <taxon>Ecdysozoa</taxon>
        <taxon>Arthropoda</taxon>
        <taxon>Hexapoda</taxon>
        <taxon>Insecta</taxon>
        <taxon>Pterygota</taxon>
        <taxon>Neoptera</taxon>
        <taxon>Paraneoptera</taxon>
        <taxon>Thysanoptera</taxon>
        <taxon>Terebrantia</taxon>
        <taxon>Thripoidea</taxon>
        <taxon>Thripidae</taxon>
        <taxon>Frankliniella</taxon>
    </lineage>
</organism>
<accession>A0AAE1LKW8</accession>
<protein>
    <submittedName>
        <fullName evidence="2">Glycine--tRNA ligase</fullName>
    </submittedName>
</protein>
<evidence type="ECO:0000256" key="1">
    <source>
        <dbReference type="SAM" id="MobiDB-lite"/>
    </source>
</evidence>
<feature type="region of interest" description="Disordered" evidence="1">
    <location>
        <begin position="95"/>
        <end position="125"/>
    </location>
</feature>
<dbReference type="AlphaFoldDB" id="A0AAE1LKW8"/>